<comment type="similarity">
    <text evidence="10">Belongs to the TrkH potassium transport family.</text>
</comment>
<keyword evidence="3 10" id="KW-1003">Cell membrane</keyword>
<comment type="subcellular location">
    <subcellularLocation>
        <location evidence="10">Cell inner membrane</location>
        <topology evidence="10">Multi-pass membrane protein</topology>
    </subcellularLocation>
    <subcellularLocation>
        <location evidence="1">Cell membrane</location>
        <topology evidence="1">Multi-pass membrane protein</topology>
    </subcellularLocation>
</comment>
<dbReference type="InterPro" id="IPR004772">
    <property type="entry name" value="TrkH"/>
</dbReference>
<evidence type="ECO:0000256" key="6">
    <source>
        <dbReference type="ARBA" id="ARBA00022958"/>
    </source>
</evidence>
<evidence type="ECO:0000256" key="9">
    <source>
        <dbReference type="ARBA" id="ARBA00023136"/>
    </source>
</evidence>
<name>A0A918XMF2_9PROT</name>
<feature type="transmembrane region" description="Helical" evidence="12">
    <location>
        <begin position="452"/>
        <end position="472"/>
    </location>
</feature>
<evidence type="ECO:0000256" key="4">
    <source>
        <dbReference type="ARBA" id="ARBA00022538"/>
    </source>
</evidence>
<reference evidence="13" key="2">
    <citation type="submission" date="2020-09" db="EMBL/GenBank/DDBJ databases">
        <authorList>
            <person name="Sun Q."/>
            <person name="Kim S."/>
        </authorList>
    </citation>
    <scope>NUCLEOTIDE SEQUENCE</scope>
    <source>
        <strain evidence="13">KCTC 42651</strain>
    </source>
</reference>
<keyword evidence="8 10" id="KW-0406">Ion transport</keyword>
<evidence type="ECO:0000256" key="10">
    <source>
        <dbReference type="PIRNR" id="PIRNR006247"/>
    </source>
</evidence>
<feature type="transmembrane region" description="Helical" evidence="12">
    <location>
        <begin position="237"/>
        <end position="257"/>
    </location>
</feature>
<feature type="binding site" evidence="11">
    <location>
        <position position="429"/>
    </location>
    <ligand>
        <name>K(+)</name>
        <dbReference type="ChEBI" id="CHEBI:29103"/>
    </ligand>
</feature>
<dbReference type="Pfam" id="PF02386">
    <property type="entry name" value="TrkH"/>
    <property type="match status" value="2"/>
</dbReference>
<feature type="transmembrane region" description="Helical" evidence="12">
    <location>
        <begin position="39"/>
        <end position="58"/>
    </location>
</feature>
<evidence type="ECO:0000256" key="11">
    <source>
        <dbReference type="PIRSR" id="PIRSR006247-1"/>
    </source>
</evidence>
<dbReference type="PANTHER" id="PTHR32024:SF3">
    <property type="entry name" value="TRK SYSTEM POTASSIUM UPTAKE PROTEIN"/>
    <property type="match status" value="1"/>
</dbReference>
<evidence type="ECO:0000256" key="2">
    <source>
        <dbReference type="ARBA" id="ARBA00022448"/>
    </source>
</evidence>
<evidence type="ECO:0000256" key="3">
    <source>
        <dbReference type="ARBA" id="ARBA00022475"/>
    </source>
</evidence>
<dbReference type="GO" id="GO:0015379">
    <property type="term" value="F:potassium:chloride symporter activity"/>
    <property type="evidence" value="ECO:0007669"/>
    <property type="project" value="InterPro"/>
</dbReference>
<feature type="transmembrane region" description="Helical" evidence="12">
    <location>
        <begin position="133"/>
        <end position="153"/>
    </location>
</feature>
<evidence type="ECO:0000313" key="13">
    <source>
        <dbReference type="EMBL" id="GHD38821.1"/>
    </source>
</evidence>
<keyword evidence="4 10" id="KW-0633">Potassium transport</keyword>
<feature type="binding site" evidence="11">
    <location>
        <position position="112"/>
    </location>
    <ligand>
        <name>K(+)</name>
        <dbReference type="ChEBI" id="CHEBI:29103"/>
    </ligand>
</feature>
<evidence type="ECO:0000256" key="7">
    <source>
        <dbReference type="ARBA" id="ARBA00022989"/>
    </source>
</evidence>
<keyword evidence="2 10" id="KW-0813">Transport</keyword>
<dbReference type="RefSeq" id="WP_189986862.1">
    <property type="nucleotide sequence ID" value="NZ_BMZS01000001.1"/>
</dbReference>
<comment type="caution">
    <text evidence="13">The sequence shown here is derived from an EMBL/GenBank/DDBJ whole genome shotgun (WGS) entry which is preliminary data.</text>
</comment>
<keyword evidence="11" id="KW-0479">Metal-binding</keyword>
<gene>
    <name evidence="13" type="ORF">GCM10017083_00030</name>
</gene>
<feature type="binding site" evidence="11">
    <location>
        <position position="428"/>
    </location>
    <ligand>
        <name>K(+)</name>
        <dbReference type="ChEBI" id="CHEBI:29103"/>
    </ligand>
</feature>
<feature type="transmembrane region" description="Helical" evidence="12">
    <location>
        <begin position="390"/>
        <end position="410"/>
    </location>
</feature>
<dbReference type="PANTHER" id="PTHR32024">
    <property type="entry name" value="TRK SYSTEM POTASSIUM UPTAKE PROTEIN TRKG-RELATED"/>
    <property type="match status" value="1"/>
</dbReference>
<protein>
    <recommendedName>
        <fullName evidence="10">Trk system potassium uptake protein</fullName>
    </recommendedName>
</protein>
<dbReference type="EMBL" id="BMZS01000001">
    <property type="protein sequence ID" value="GHD38821.1"/>
    <property type="molecule type" value="Genomic_DNA"/>
</dbReference>
<dbReference type="Proteomes" id="UP000630353">
    <property type="component" value="Unassembled WGS sequence"/>
</dbReference>
<keyword evidence="5 12" id="KW-0812">Transmembrane</keyword>
<accession>A0A918XMF2</accession>
<proteinExistence type="inferred from homology"/>
<feature type="transmembrane region" description="Helical" evidence="12">
    <location>
        <begin position="179"/>
        <end position="200"/>
    </location>
</feature>
<keyword evidence="7 12" id="KW-1133">Transmembrane helix</keyword>
<reference evidence="13" key="1">
    <citation type="journal article" date="2014" name="Int. J. Syst. Evol. Microbiol.">
        <title>Complete genome sequence of Corynebacterium casei LMG S-19264T (=DSM 44701T), isolated from a smear-ripened cheese.</title>
        <authorList>
            <consortium name="US DOE Joint Genome Institute (JGI-PGF)"/>
            <person name="Walter F."/>
            <person name="Albersmeier A."/>
            <person name="Kalinowski J."/>
            <person name="Ruckert C."/>
        </authorList>
    </citation>
    <scope>NUCLEOTIDE SEQUENCE</scope>
    <source>
        <strain evidence="13">KCTC 42651</strain>
    </source>
</reference>
<keyword evidence="6 10" id="KW-0630">Potassium</keyword>
<dbReference type="GO" id="GO:0005886">
    <property type="term" value="C:plasma membrane"/>
    <property type="evidence" value="ECO:0007669"/>
    <property type="project" value="UniProtKB-SubCell"/>
</dbReference>
<feature type="binding site" evidence="11">
    <location>
        <position position="312"/>
    </location>
    <ligand>
        <name>K(+)</name>
        <dbReference type="ChEBI" id="CHEBI:29103"/>
    </ligand>
</feature>
<dbReference type="PIRSF" id="PIRSF006247">
    <property type="entry name" value="TrkH"/>
    <property type="match status" value="1"/>
</dbReference>
<sequence length="479" mass="50517">MPEFRPVVFIGGILVLVLSATMAIPALVELWLEADHASEYLPCVAVPAFLGSAAMLAARGGPKKLGVREAYLLTAGVWLILPLVAALPFMWTVPNLSLADAYFESVSGLTTTGSTVITGLDKLPPGVLLWRSLLQWVGGIGIVAMAVAVLPLLKVGGMQLMKRESSDTSDKILARPRELATWLLAVYLGLTVASAIGYRLTGMSQFEALNHAMTTVSTGGYSTHDASFGGFSPAAQWASVVFMLAGAVPFLWYVQLVRGTSGFVPWSQIPPMLGVVLVGGLILAGTAVGSGHDPLEALRHGVFTVASVITTTGYASHDWQNWGPLAASTVLMLTFCGGCTGSTAGGVKIFRWQLLFSRFRIIVQEMIRPHRVVAQVYQGRPVSPEVVQGVTAFILLLGGVTSLTTVALTATGVDLVTAFSSAATAITNVGPALGDIAGPAGTFAPLPDAAKWILSFAMLLGRLELLTVLVMLDPGFWRR</sequence>
<dbReference type="GO" id="GO:0046872">
    <property type="term" value="F:metal ion binding"/>
    <property type="evidence" value="ECO:0007669"/>
    <property type="project" value="UniProtKB-KW"/>
</dbReference>
<comment type="function">
    <text evidence="10">Low-affinity potassium transport system. Interacts with Trk system potassium uptake protein TrkA.</text>
</comment>
<feature type="binding site" evidence="11">
    <location>
        <position position="311"/>
    </location>
    <ligand>
        <name>K(+)</name>
        <dbReference type="ChEBI" id="CHEBI:29103"/>
    </ligand>
</feature>
<keyword evidence="10" id="KW-0997">Cell inner membrane</keyword>
<keyword evidence="14" id="KW-1185">Reference proteome</keyword>
<feature type="binding site" evidence="11">
    <location>
        <position position="219"/>
    </location>
    <ligand>
        <name>K(+)</name>
        <dbReference type="ChEBI" id="CHEBI:29103"/>
    </ligand>
</feature>
<feature type="binding site" evidence="11">
    <location>
        <position position="111"/>
    </location>
    <ligand>
        <name>K(+)</name>
        <dbReference type="ChEBI" id="CHEBI:29103"/>
    </ligand>
</feature>
<feature type="transmembrane region" description="Helical" evidence="12">
    <location>
        <begin position="325"/>
        <end position="350"/>
    </location>
</feature>
<organism evidence="13 14">
    <name type="scientific">Thalassobaculum fulvum</name>
    <dbReference type="NCBI Taxonomy" id="1633335"/>
    <lineage>
        <taxon>Bacteria</taxon>
        <taxon>Pseudomonadati</taxon>
        <taxon>Pseudomonadota</taxon>
        <taxon>Alphaproteobacteria</taxon>
        <taxon>Rhodospirillales</taxon>
        <taxon>Thalassobaculaceae</taxon>
        <taxon>Thalassobaculum</taxon>
    </lineage>
</organism>
<evidence type="ECO:0000256" key="1">
    <source>
        <dbReference type="ARBA" id="ARBA00004651"/>
    </source>
</evidence>
<evidence type="ECO:0000256" key="8">
    <source>
        <dbReference type="ARBA" id="ARBA00023065"/>
    </source>
</evidence>
<dbReference type="AlphaFoldDB" id="A0A918XMF2"/>
<feature type="transmembrane region" description="Helical" evidence="12">
    <location>
        <begin position="70"/>
        <end position="91"/>
    </location>
</feature>
<evidence type="ECO:0000256" key="5">
    <source>
        <dbReference type="ARBA" id="ARBA00022692"/>
    </source>
</evidence>
<evidence type="ECO:0000313" key="14">
    <source>
        <dbReference type="Proteomes" id="UP000630353"/>
    </source>
</evidence>
<keyword evidence="9 10" id="KW-0472">Membrane</keyword>
<dbReference type="InterPro" id="IPR003445">
    <property type="entry name" value="Cat_transpt"/>
</dbReference>
<evidence type="ECO:0000256" key="12">
    <source>
        <dbReference type="SAM" id="Phobius"/>
    </source>
</evidence>
<feature type="transmembrane region" description="Helical" evidence="12">
    <location>
        <begin position="269"/>
        <end position="289"/>
    </location>
</feature>